<feature type="chain" id="PRO_5012748480" evidence="1">
    <location>
        <begin position="28"/>
        <end position="325"/>
    </location>
</feature>
<proteinExistence type="predicted"/>
<name>A0A1M6V7B9_9BRAD</name>
<dbReference type="SUPFAM" id="SSF53850">
    <property type="entry name" value="Periplasmic binding protein-like II"/>
    <property type="match status" value="1"/>
</dbReference>
<gene>
    <name evidence="3" type="ORF">SAMN05444159_4150</name>
</gene>
<protein>
    <submittedName>
        <fullName evidence="3">NitT/TauT family transport system substrate-binding protein</fullName>
    </submittedName>
</protein>
<evidence type="ECO:0000256" key="1">
    <source>
        <dbReference type="SAM" id="SignalP"/>
    </source>
</evidence>
<dbReference type="Pfam" id="PF09084">
    <property type="entry name" value="NMT1"/>
    <property type="match status" value="1"/>
</dbReference>
<dbReference type="RefSeq" id="WP_172842070.1">
    <property type="nucleotide sequence ID" value="NZ_LT670844.1"/>
</dbReference>
<evidence type="ECO:0000259" key="2">
    <source>
        <dbReference type="Pfam" id="PF09084"/>
    </source>
</evidence>
<dbReference type="Proteomes" id="UP000189935">
    <property type="component" value="Chromosome I"/>
</dbReference>
<sequence>MKLPNFRLLAIAVFLALGAAASDPAAAQDKVSVGVFPVSSSLPYFVALERGFFKEQNIEPEMTKLMGGPPNVAAMMTNQIEVSAVLVTLEGLNADVKKPGVAMYISMNSQTKVWKMEQFVVRNGLKAETIADLKGAKLMSAPGPANLNTAKAILAKNGLKDGDYTIDQLDMGQHVNAMTAGTFDGGYTLEPNASMMIKAGVARSLETGVISKYILGDEKADAYAAGCAMTTDFIQKRPEVAKRFAAAWAKAIDFINKNPDEARKYLAKNTFTPDNVVDMVSMLGYVMAGDMSPKQIGDLQKLADFGNSIGVVPEKLDVTKVLQKF</sequence>
<reference evidence="3 4" key="1">
    <citation type="submission" date="2016-11" db="EMBL/GenBank/DDBJ databases">
        <authorList>
            <person name="Jaros S."/>
            <person name="Januszkiewicz K."/>
            <person name="Wedrychowicz H."/>
        </authorList>
    </citation>
    <scope>NUCLEOTIDE SEQUENCE [LARGE SCALE GENOMIC DNA]</scope>
    <source>
        <strain evidence="3 4">GAS499</strain>
    </source>
</reference>
<dbReference type="EMBL" id="LT670844">
    <property type="protein sequence ID" value="SHK77372.1"/>
    <property type="molecule type" value="Genomic_DNA"/>
</dbReference>
<feature type="domain" description="SsuA/THI5-like" evidence="2">
    <location>
        <begin position="41"/>
        <end position="262"/>
    </location>
</feature>
<accession>A0A1M6V7B9</accession>
<evidence type="ECO:0000313" key="3">
    <source>
        <dbReference type="EMBL" id="SHK77372.1"/>
    </source>
</evidence>
<dbReference type="AlphaFoldDB" id="A0A1M6V7B9"/>
<dbReference type="Gene3D" id="3.40.190.10">
    <property type="entry name" value="Periplasmic binding protein-like II"/>
    <property type="match status" value="2"/>
</dbReference>
<organism evidence="3 4">
    <name type="scientific">Bradyrhizobium lablabi</name>
    <dbReference type="NCBI Taxonomy" id="722472"/>
    <lineage>
        <taxon>Bacteria</taxon>
        <taxon>Pseudomonadati</taxon>
        <taxon>Pseudomonadota</taxon>
        <taxon>Alphaproteobacteria</taxon>
        <taxon>Hyphomicrobiales</taxon>
        <taxon>Nitrobacteraceae</taxon>
        <taxon>Bradyrhizobium</taxon>
    </lineage>
</organism>
<dbReference type="InterPro" id="IPR015168">
    <property type="entry name" value="SsuA/THI5"/>
</dbReference>
<evidence type="ECO:0000313" key="4">
    <source>
        <dbReference type="Proteomes" id="UP000189935"/>
    </source>
</evidence>
<dbReference type="PANTHER" id="PTHR30024">
    <property type="entry name" value="ALIPHATIC SULFONATES-BINDING PROTEIN-RELATED"/>
    <property type="match status" value="1"/>
</dbReference>
<keyword evidence="1" id="KW-0732">Signal</keyword>
<feature type="signal peptide" evidence="1">
    <location>
        <begin position="1"/>
        <end position="27"/>
    </location>
</feature>